<evidence type="ECO:0000313" key="2">
    <source>
        <dbReference type="Proteomes" id="UP000004995"/>
    </source>
</evidence>
<name>K4A090_SETIT</name>
<protein>
    <submittedName>
        <fullName evidence="1">Uncharacterized protein</fullName>
    </submittedName>
</protein>
<organism evidence="1 2">
    <name type="scientific">Setaria italica</name>
    <name type="common">Foxtail millet</name>
    <name type="synonym">Panicum italicum</name>
    <dbReference type="NCBI Taxonomy" id="4555"/>
    <lineage>
        <taxon>Eukaryota</taxon>
        <taxon>Viridiplantae</taxon>
        <taxon>Streptophyta</taxon>
        <taxon>Embryophyta</taxon>
        <taxon>Tracheophyta</taxon>
        <taxon>Spermatophyta</taxon>
        <taxon>Magnoliopsida</taxon>
        <taxon>Liliopsida</taxon>
        <taxon>Poales</taxon>
        <taxon>Poaceae</taxon>
        <taxon>PACMAD clade</taxon>
        <taxon>Panicoideae</taxon>
        <taxon>Panicodae</taxon>
        <taxon>Paniceae</taxon>
        <taxon>Cenchrinae</taxon>
        <taxon>Setaria</taxon>
    </lineage>
</organism>
<dbReference type="InParanoid" id="K4A090"/>
<evidence type="ECO:0000313" key="1">
    <source>
        <dbReference type="EnsemblPlants" id="KQL24110"/>
    </source>
</evidence>
<accession>K4A090</accession>
<keyword evidence="2" id="KW-1185">Reference proteome</keyword>
<dbReference type="Gramene" id="KQL24110">
    <property type="protein sequence ID" value="KQL24110"/>
    <property type="gene ID" value="SETIT_032278mg"/>
</dbReference>
<dbReference type="HOGENOM" id="CLU_3109979_0_0_1"/>
<reference evidence="2" key="1">
    <citation type="journal article" date="2012" name="Nat. Biotechnol.">
        <title>Reference genome sequence of the model plant Setaria.</title>
        <authorList>
            <person name="Bennetzen J.L."/>
            <person name="Schmutz J."/>
            <person name="Wang H."/>
            <person name="Percifield R."/>
            <person name="Hawkins J."/>
            <person name="Pontaroli A.C."/>
            <person name="Estep M."/>
            <person name="Feng L."/>
            <person name="Vaughn J.N."/>
            <person name="Grimwood J."/>
            <person name="Jenkins J."/>
            <person name="Barry K."/>
            <person name="Lindquist E."/>
            <person name="Hellsten U."/>
            <person name="Deshpande S."/>
            <person name="Wang X."/>
            <person name="Wu X."/>
            <person name="Mitros T."/>
            <person name="Triplett J."/>
            <person name="Yang X."/>
            <person name="Ye C.Y."/>
            <person name="Mauro-Herrera M."/>
            <person name="Wang L."/>
            <person name="Li P."/>
            <person name="Sharma M."/>
            <person name="Sharma R."/>
            <person name="Ronald P.C."/>
            <person name="Panaud O."/>
            <person name="Kellogg E.A."/>
            <person name="Brutnell T.P."/>
            <person name="Doust A.N."/>
            <person name="Tuskan G.A."/>
            <person name="Rokhsar D."/>
            <person name="Devos K.M."/>
        </authorList>
    </citation>
    <scope>NUCLEOTIDE SEQUENCE [LARGE SCALE GENOMIC DNA]</scope>
    <source>
        <strain evidence="2">cv. Yugu1</strain>
    </source>
</reference>
<sequence length="51" mass="5387">MRRKVWAGLSLPGGAAQAHSGGTVPCFSGRVVPPVVWFFLVVGSAFPFRVS</sequence>
<dbReference type="EMBL" id="AGNK02001011">
    <property type="status" value="NOT_ANNOTATED_CDS"/>
    <property type="molecule type" value="Genomic_DNA"/>
</dbReference>
<proteinExistence type="predicted"/>
<dbReference type="Proteomes" id="UP000004995">
    <property type="component" value="Unassembled WGS sequence"/>
</dbReference>
<dbReference type="AlphaFoldDB" id="K4A090"/>
<reference evidence="1" key="2">
    <citation type="submission" date="2018-08" db="UniProtKB">
        <authorList>
            <consortium name="EnsemblPlants"/>
        </authorList>
    </citation>
    <scope>IDENTIFICATION</scope>
    <source>
        <strain evidence="1">Yugu1</strain>
    </source>
</reference>
<dbReference type="EnsemblPlants" id="KQL24110">
    <property type="protein sequence ID" value="KQL24110"/>
    <property type="gene ID" value="SETIT_032278mg"/>
</dbReference>